<keyword evidence="1" id="KW-0175">Coiled coil</keyword>
<keyword evidence="3" id="KW-1185">Reference proteome</keyword>
<evidence type="ECO:0008006" key="4">
    <source>
        <dbReference type="Google" id="ProtNLM"/>
    </source>
</evidence>
<gene>
    <name evidence="2" type="ORF">FRW55_01330</name>
</gene>
<reference evidence="2 3" key="1">
    <citation type="journal article" date="2019" name="Microbiol. Resour. Announc.">
        <title>Complete Genome Sequences of Three Mycoplasma anserisalpingitis (Mycoplasma sp. 1220) Strains.</title>
        <authorList>
            <person name="Grozner D."/>
            <person name="Forro B."/>
            <person name="Kovacs A.B."/>
            <person name="Marton S."/>
            <person name="Banyai K."/>
            <person name="Kreizinger Z."/>
            <person name="Sulyok K.M."/>
            <person name="Gyuranecz M."/>
        </authorList>
    </citation>
    <scope>NUCLEOTIDE SEQUENCE [LARGE SCALE GENOMIC DNA]</scope>
    <source>
        <strain evidence="2 3">ATCC:BAA-2147</strain>
    </source>
</reference>
<protein>
    <recommendedName>
        <fullName evidence="4">Lipoprotein</fullName>
    </recommendedName>
</protein>
<sequence length="1067" mass="124231">MKKTKYILTSAATSAVGLTSMFFVSCEDTNSEEYIYKTHKVEIELLLEKCSQTLNQMNGTLISAPADYPYLKNQYNDFNEKFTNAKESEKISLDYYRSLVEFDKTLVKKLNSNIESKLNELKNQIKEIQKEKEELSSSAQKEAAEKDKLIQNLQNELNKFESELNNIKNSWVKRNYSAKNTLLDLTKLTIETFNVLEKRPELKSFYDEYKEFFNNETAKYNEILEEEDNYSSLRNFTYRIIQATLRLSSINDIAARTLNLSNNIEQMNFILDPQTAKNDAFSSLFDWRISDLDKLLSHLSSETLEIEDGKKEEVIETVKTMKQRYLEKKSEAKTAYEQVVYFGYLEQAYWSVLIKDGTIDEYIPQLKAGFTVSEIFNNGKITDENVIKKINDFTEKTRDRINEIVKKYWADLRSIYNAKTYNSLYKNAYDYKYILYDQSVKNVNEIMGKLFENSLIDADLQEKLNKEFFNEQIKTINEQSSKILRNESGSYKGLFADLIRNLDLNSPFYPSLIQKFSLFDNSTNISKAFNSRTDTVQDAYNRYLGLKMELIKFQTTLKVLGIWDTLGINLSENTEIRELMHLDDEYSKYIEIFNTTREEAERLEELRKQTTKAQIEKIQKLKDLVYQAFEDSYSAWDLEDFTTKKETIVSLLKQSKDGLNENYGEGKLLTQTSDLDYLVQYFDEKFEEINSIVALNDDEASSKFREIKDLVSSINSEFANVLDLIEGGEEKASPIEIETKKKTRFEDWMNQVANIKSNATGIDEQKAAIKSIWSQLNMIESDIYDYYDGFNDEIFSNAATAKSEIRKIRTEILNNNELSEDEVNSKLVQVNAQIDVIVNDIKDLIKASEEKIKKYEHDAEIGQPGYEYKIKALNAQEINKIVSGQEIYVLLRNFFQDQENYIKFRNNFLDKNEKKQVDHDAYLVTTKVTSDYIDTQKFKSLTEIDITSIFFSDERENDDNVSNIKAQFKADLMSKEMNYYKALNKLIFADNNSNIEEIKQEVTKTRNEYYSKLYESGVIIENNSTTKFRTDDLGANPSIDKFVDLVAEYAQLIASQKVLAEIQDLNK</sequence>
<dbReference type="EMBL" id="CP042295">
    <property type="protein sequence ID" value="QDY86803.1"/>
    <property type="molecule type" value="Genomic_DNA"/>
</dbReference>
<evidence type="ECO:0000313" key="3">
    <source>
        <dbReference type="Proteomes" id="UP000318927"/>
    </source>
</evidence>
<accession>A0A5B8JC14</accession>
<dbReference type="RefSeq" id="WP_146368408.1">
    <property type="nucleotide sequence ID" value="NZ_CP042295.1"/>
</dbReference>
<evidence type="ECO:0000313" key="2">
    <source>
        <dbReference type="EMBL" id="QDY86803.1"/>
    </source>
</evidence>
<dbReference type="AlphaFoldDB" id="A0A5B8JC14"/>
<dbReference type="PROSITE" id="PS51257">
    <property type="entry name" value="PROKAR_LIPOPROTEIN"/>
    <property type="match status" value="1"/>
</dbReference>
<dbReference type="OrthoDB" id="401357at2"/>
<organism evidence="2 3">
    <name type="scientific">Mycoplasma anserisalpingitidis</name>
    <dbReference type="NCBI Taxonomy" id="519450"/>
    <lineage>
        <taxon>Bacteria</taxon>
        <taxon>Bacillati</taxon>
        <taxon>Mycoplasmatota</taxon>
        <taxon>Mollicutes</taxon>
        <taxon>Mycoplasmataceae</taxon>
        <taxon>Mycoplasma</taxon>
    </lineage>
</organism>
<evidence type="ECO:0000256" key="1">
    <source>
        <dbReference type="SAM" id="Coils"/>
    </source>
</evidence>
<feature type="coiled-coil region" evidence="1">
    <location>
        <begin position="104"/>
        <end position="170"/>
    </location>
</feature>
<name>A0A5B8JC14_9MOLU</name>
<dbReference type="KEGG" id="mans:FRW55_01330"/>
<proteinExistence type="predicted"/>
<dbReference type="Proteomes" id="UP000318927">
    <property type="component" value="Chromosome"/>
</dbReference>